<dbReference type="PANTHER" id="PTHR11844">
    <property type="entry name" value="METALLOPROTEASE INHIBITOR"/>
    <property type="match status" value="1"/>
</dbReference>
<comment type="subcellular location">
    <subcellularLocation>
        <location evidence="1">Secreted</location>
    </subcellularLocation>
</comment>
<dbReference type="Gene3D" id="2.40.50.120">
    <property type="match status" value="1"/>
</dbReference>
<dbReference type="EMBL" id="JANPWB010000014">
    <property type="protein sequence ID" value="KAJ1095820.1"/>
    <property type="molecule type" value="Genomic_DNA"/>
</dbReference>
<name>A0AAV7LWA0_PLEWA</name>
<reference evidence="11" key="1">
    <citation type="journal article" date="2022" name="bioRxiv">
        <title>Sequencing and chromosome-scale assembly of the giantPleurodeles waltlgenome.</title>
        <authorList>
            <person name="Brown T."/>
            <person name="Elewa A."/>
            <person name="Iarovenko S."/>
            <person name="Subramanian E."/>
            <person name="Araus A.J."/>
            <person name="Petzold A."/>
            <person name="Susuki M."/>
            <person name="Suzuki K.-i.T."/>
            <person name="Hayashi T."/>
            <person name="Toyoda A."/>
            <person name="Oliveira C."/>
            <person name="Osipova E."/>
            <person name="Leigh N.D."/>
            <person name="Simon A."/>
            <person name="Yun M.H."/>
        </authorList>
    </citation>
    <scope>NUCLEOTIDE SEQUENCE</scope>
    <source>
        <strain evidence="11">20211129_DDA</strain>
        <tissue evidence="11">Liver</tissue>
    </source>
</reference>
<evidence type="ECO:0000256" key="7">
    <source>
        <dbReference type="ARBA" id="ARBA00023215"/>
    </source>
</evidence>
<evidence type="ECO:0000256" key="2">
    <source>
        <dbReference type="ARBA" id="ARBA00011027"/>
    </source>
</evidence>
<dbReference type="Gene3D" id="3.90.370.10">
    <property type="entry name" value="Tissue inhibitor of metalloproteinase-1. Chain B, domain 1"/>
    <property type="match status" value="1"/>
</dbReference>
<keyword evidence="8" id="KW-0862">Zinc</keyword>
<evidence type="ECO:0000256" key="1">
    <source>
        <dbReference type="ARBA" id="ARBA00004613"/>
    </source>
</evidence>
<organism evidence="11 12">
    <name type="scientific">Pleurodeles waltl</name>
    <name type="common">Iberian ribbed newt</name>
    <dbReference type="NCBI Taxonomy" id="8319"/>
    <lineage>
        <taxon>Eukaryota</taxon>
        <taxon>Metazoa</taxon>
        <taxon>Chordata</taxon>
        <taxon>Craniata</taxon>
        <taxon>Vertebrata</taxon>
        <taxon>Euteleostomi</taxon>
        <taxon>Amphibia</taxon>
        <taxon>Batrachia</taxon>
        <taxon>Caudata</taxon>
        <taxon>Salamandroidea</taxon>
        <taxon>Salamandridae</taxon>
        <taxon>Pleurodelinae</taxon>
        <taxon>Pleurodeles</taxon>
    </lineage>
</organism>
<dbReference type="GO" id="GO:0005615">
    <property type="term" value="C:extracellular space"/>
    <property type="evidence" value="ECO:0007669"/>
    <property type="project" value="TreeGrafter"/>
</dbReference>
<comment type="similarity">
    <text evidence="2">Belongs to the protease inhibitor I35 (TIMP) family.</text>
</comment>
<feature type="disulfide bond" evidence="9">
    <location>
        <begin position="131"/>
        <end position="230"/>
    </location>
</feature>
<feature type="disulfide bond" evidence="9">
    <location>
        <begin position="257"/>
        <end position="300"/>
    </location>
</feature>
<dbReference type="GO" id="GO:0046872">
    <property type="term" value="F:metal ion binding"/>
    <property type="evidence" value="ECO:0007669"/>
    <property type="project" value="UniProtKB-KW"/>
</dbReference>
<dbReference type="SMART" id="SM00206">
    <property type="entry name" value="NTR"/>
    <property type="match status" value="1"/>
</dbReference>
<dbReference type="PROSITE" id="PS50189">
    <property type="entry name" value="NTR"/>
    <property type="match status" value="1"/>
</dbReference>
<keyword evidence="6 9" id="KW-1015">Disulfide bond</keyword>
<dbReference type="InterPro" id="IPR008993">
    <property type="entry name" value="TIMP-like_OB-fold"/>
</dbReference>
<dbReference type="InterPro" id="IPR027465">
    <property type="entry name" value="TIMP_C"/>
</dbReference>
<keyword evidence="7" id="KW-0481">Metalloenzyme inhibitor</keyword>
<keyword evidence="4" id="KW-0483">Metalloprotease inhibitor</keyword>
<dbReference type="Proteomes" id="UP001066276">
    <property type="component" value="Chromosome 10"/>
</dbReference>
<keyword evidence="5" id="KW-0646">Protease inhibitor</keyword>
<feature type="disulfide bond" evidence="9">
    <location>
        <begin position="271"/>
        <end position="292"/>
    </location>
</feature>
<dbReference type="GO" id="GO:0002020">
    <property type="term" value="F:protease binding"/>
    <property type="evidence" value="ECO:0007669"/>
    <property type="project" value="TreeGrafter"/>
</dbReference>
<gene>
    <name evidence="11" type="ORF">NDU88_000970</name>
</gene>
<accession>A0AAV7LWA0</accession>
<dbReference type="AlphaFoldDB" id="A0AAV7LWA0"/>
<keyword evidence="3" id="KW-0964">Secreted</keyword>
<evidence type="ECO:0000313" key="11">
    <source>
        <dbReference type="EMBL" id="KAJ1095820.1"/>
    </source>
</evidence>
<dbReference type="SUPFAM" id="SSF50242">
    <property type="entry name" value="TIMP-like"/>
    <property type="match status" value="1"/>
</dbReference>
<evidence type="ECO:0000256" key="8">
    <source>
        <dbReference type="PIRSR" id="PIRSR601820-1"/>
    </source>
</evidence>
<feature type="disulfide bond" evidence="9">
    <location>
        <begin position="141"/>
        <end position="255"/>
    </location>
</feature>
<dbReference type="GO" id="GO:0008191">
    <property type="term" value="F:metalloendopeptidase inhibitor activity"/>
    <property type="evidence" value="ECO:0007669"/>
    <property type="project" value="InterPro"/>
</dbReference>
<dbReference type="InterPro" id="IPR001820">
    <property type="entry name" value="TIMP"/>
</dbReference>
<dbReference type="GO" id="GO:0051045">
    <property type="term" value="P:negative regulation of membrane protein ectodomain proteolysis"/>
    <property type="evidence" value="ECO:0007669"/>
    <property type="project" value="TreeGrafter"/>
</dbReference>
<evidence type="ECO:0000256" key="6">
    <source>
        <dbReference type="ARBA" id="ARBA00023157"/>
    </source>
</evidence>
<evidence type="ECO:0000259" key="10">
    <source>
        <dbReference type="PROSITE" id="PS50189"/>
    </source>
</evidence>
<keyword evidence="12" id="KW-1185">Reference proteome</keyword>
<evidence type="ECO:0000313" key="12">
    <source>
        <dbReference type="Proteomes" id="UP001066276"/>
    </source>
</evidence>
<feature type="binding site" evidence="8">
    <location>
        <position position="129"/>
    </location>
    <ligand>
        <name>Zn(2+)</name>
        <dbReference type="ChEBI" id="CHEBI:29105"/>
        <note>ligand shared with metalloproteinase partner</note>
    </ligand>
</feature>
<dbReference type="PANTHER" id="PTHR11844:SF25">
    <property type="entry name" value="NTR DOMAIN-CONTAINING PROTEIN"/>
    <property type="match status" value="1"/>
</dbReference>
<sequence length="307" mass="34932">MSPSAPSITYTVVLQHKEKAPFVCGRQLAIRSFRETVSDTRVTVQCEPTPGSSSTYILLVQARLQLARLPNHLLHKTRQTSPFAYKDSSTPSLPFFPIPNFGRAINSKMWVLLSAALLFLLSPAPTDACSCYLIHLQRDFCQSSVVVKGKFVNCIRPPPFDYSNGEYPNDEDLYIRCEVEVLEIFKGGEEIRNMQFTTHSQMCTVQMPALNTEYLISGNKWGNRVDLIFCNYIKKWKDVSEQQMQGIRGAYAQGCSCTIVRSSQDYQDNYCVLDQWNELEPVFSDQDQKQMCVPNGPGKCTWKNIEY</sequence>
<keyword evidence="8" id="KW-0479">Metal-binding</keyword>
<protein>
    <recommendedName>
        <fullName evidence="10">NTR domain-containing protein</fullName>
    </recommendedName>
</protein>
<proteinExistence type="inferred from homology"/>
<comment type="caution">
    <text evidence="11">The sequence shown here is derived from an EMBL/GenBank/DDBJ whole genome shotgun (WGS) entry which is preliminary data.</text>
</comment>
<evidence type="ECO:0000256" key="9">
    <source>
        <dbReference type="PIRSR" id="PIRSR601820-3"/>
    </source>
</evidence>
<dbReference type="Pfam" id="PF00965">
    <property type="entry name" value="TIMP"/>
    <property type="match status" value="1"/>
</dbReference>
<evidence type="ECO:0000256" key="3">
    <source>
        <dbReference type="ARBA" id="ARBA00022525"/>
    </source>
</evidence>
<feature type="disulfide bond" evidence="9">
    <location>
        <begin position="129"/>
        <end position="203"/>
    </location>
</feature>
<evidence type="ECO:0000256" key="5">
    <source>
        <dbReference type="ARBA" id="ARBA00022690"/>
    </source>
</evidence>
<evidence type="ECO:0000256" key="4">
    <source>
        <dbReference type="ARBA" id="ARBA00022608"/>
    </source>
</evidence>
<dbReference type="GO" id="GO:0031012">
    <property type="term" value="C:extracellular matrix"/>
    <property type="evidence" value="ECO:0007669"/>
    <property type="project" value="TreeGrafter"/>
</dbReference>
<feature type="domain" description="NTR" evidence="10">
    <location>
        <begin position="129"/>
        <end position="255"/>
    </location>
</feature>
<dbReference type="InterPro" id="IPR001134">
    <property type="entry name" value="Netrin_domain"/>
</dbReference>